<dbReference type="GO" id="GO:0000976">
    <property type="term" value="F:transcription cis-regulatory region binding"/>
    <property type="evidence" value="ECO:0007669"/>
    <property type="project" value="TreeGrafter"/>
</dbReference>
<dbReference type="STRING" id="33905.BTHE_1264"/>
<dbReference type="InterPro" id="IPR001647">
    <property type="entry name" value="HTH_TetR"/>
</dbReference>
<evidence type="ECO:0000256" key="1">
    <source>
        <dbReference type="ARBA" id="ARBA00023015"/>
    </source>
</evidence>
<dbReference type="Gene3D" id="1.10.357.10">
    <property type="entry name" value="Tetracycline Repressor, domain 2"/>
    <property type="match status" value="1"/>
</dbReference>
<dbReference type="Pfam" id="PF00440">
    <property type="entry name" value="TetR_N"/>
    <property type="match status" value="1"/>
</dbReference>
<dbReference type="InterPro" id="IPR009057">
    <property type="entry name" value="Homeodomain-like_sf"/>
</dbReference>
<dbReference type="Gene3D" id="1.10.10.60">
    <property type="entry name" value="Homeodomain-like"/>
    <property type="match status" value="1"/>
</dbReference>
<keyword evidence="2 4" id="KW-0238">DNA-binding</keyword>
<feature type="compositionally biased region" description="Low complexity" evidence="5">
    <location>
        <begin position="21"/>
        <end position="30"/>
    </location>
</feature>
<evidence type="ECO:0000259" key="6">
    <source>
        <dbReference type="PROSITE" id="PS50977"/>
    </source>
</evidence>
<dbReference type="InterPro" id="IPR050109">
    <property type="entry name" value="HTH-type_TetR-like_transc_reg"/>
</dbReference>
<dbReference type="AlphaFoldDB" id="A0A2N3QP20"/>
<dbReference type="EMBL" id="PCGY01000002">
    <property type="protein sequence ID" value="PKU93384.1"/>
    <property type="molecule type" value="Genomic_DNA"/>
</dbReference>
<dbReference type="PANTHER" id="PTHR30055:SF234">
    <property type="entry name" value="HTH-TYPE TRANSCRIPTIONAL REGULATOR BETI"/>
    <property type="match status" value="1"/>
</dbReference>
<dbReference type="GeneID" id="78109119"/>
<proteinExistence type="predicted"/>
<dbReference type="RefSeq" id="WP_180334482.1">
    <property type="nucleotide sequence ID" value="NZ_PCGX01000002.1"/>
</dbReference>
<name>A0A2N3QP20_9BIFI</name>
<feature type="region of interest" description="Disordered" evidence="5">
    <location>
        <begin position="21"/>
        <end position="40"/>
    </location>
</feature>
<accession>A0A2N3QP20</accession>
<dbReference type="GO" id="GO:0003700">
    <property type="term" value="F:DNA-binding transcription factor activity"/>
    <property type="evidence" value="ECO:0007669"/>
    <property type="project" value="TreeGrafter"/>
</dbReference>
<dbReference type="InterPro" id="IPR036271">
    <property type="entry name" value="Tet_transcr_reg_TetR-rel_C_sf"/>
</dbReference>
<organism evidence="7 8">
    <name type="scientific">Bifidobacterium thermophilum</name>
    <dbReference type="NCBI Taxonomy" id="33905"/>
    <lineage>
        <taxon>Bacteria</taxon>
        <taxon>Bacillati</taxon>
        <taxon>Actinomycetota</taxon>
        <taxon>Actinomycetes</taxon>
        <taxon>Bifidobacteriales</taxon>
        <taxon>Bifidobacteriaceae</taxon>
        <taxon>Bifidobacterium</taxon>
    </lineage>
</organism>
<comment type="caution">
    <text evidence="7">The sequence shown here is derived from an EMBL/GenBank/DDBJ whole genome shotgun (WGS) entry which is preliminary data.</text>
</comment>
<dbReference type="PROSITE" id="PS50977">
    <property type="entry name" value="HTH_TETR_2"/>
    <property type="match status" value="1"/>
</dbReference>
<keyword evidence="3" id="KW-0804">Transcription</keyword>
<evidence type="ECO:0000256" key="4">
    <source>
        <dbReference type="PROSITE-ProRule" id="PRU00335"/>
    </source>
</evidence>
<sequence>MDDNSSASRRLDASTTLEQATVTAVASAQTPERAAQRAQSRAHIQAHLQRGERRREETDRKILQATLQIVASQGIGAVTIEEVARRSGVAKTTIYRRYRNTDDMLHRLRTMQWPESILDTADLEPNRGNLRRMLESITSQFDEEIGLKAVGVVLSASNGYFEQIVAQVIQPVKQHVSDFFTRGQQAGVFRSGLDLSFIFATIIGSMMANHALTEETSASWAVKMTDLLWPMIAA</sequence>
<dbReference type="PANTHER" id="PTHR30055">
    <property type="entry name" value="HTH-TYPE TRANSCRIPTIONAL REGULATOR RUTR"/>
    <property type="match status" value="1"/>
</dbReference>
<reference evidence="7 8" key="1">
    <citation type="submission" date="2017-10" db="EMBL/GenBank/DDBJ databases">
        <title>Bifidobacterium genomics.</title>
        <authorList>
            <person name="Lugli G.A."/>
            <person name="Milani C."/>
            <person name="Mancabelli L."/>
        </authorList>
    </citation>
    <scope>NUCLEOTIDE SEQUENCE [LARGE SCALE GENOMIC DNA]</scope>
    <source>
        <strain evidence="7 8">1542B</strain>
    </source>
</reference>
<feature type="DNA-binding region" description="H-T-H motif" evidence="4">
    <location>
        <begin position="79"/>
        <end position="98"/>
    </location>
</feature>
<evidence type="ECO:0000313" key="8">
    <source>
        <dbReference type="Proteomes" id="UP000233727"/>
    </source>
</evidence>
<gene>
    <name evidence="7" type="ORF">CQR47_0158</name>
</gene>
<keyword evidence="1" id="KW-0805">Transcription regulation</keyword>
<evidence type="ECO:0000256" key="5">
    <source>
        <dbReference type="SAM" id="MobiDB-lite"/>
    </source>
</evidence>
<dbReference type="SUPFAM" id="SSF46689">
    <property type="entry name" value="Homeodomain-like"/>
    <property type="match status" value="1"/>
</dbReference>
<feature type="domain" description="HTH tetR-type" evidence="6">
    <location>
        <begin position="56"/>
        <end position="116"/>
    </location>
</feature>
<evidence type="ECO:0000313" key="7">
    <source>
        <dbReference type="EMBL" id="PKU93384.1"/>
    </source>
</evidence>
<evidence type="ECO:0000256" key="3">
    <source>
        <dbReference type="ARBA" id="ARBA00023163"/>
    </source>
</evidence>
<dbReference type="SUPFAM" id="SSF48498">
    <property type="entry name" value="Tetracyclin repressor-like, C-terminal domain"/>
    <property type="match status" value="1"/>
</dbReference>
<dbReference type="Proteomes" id="UP000233727">
    <property type="component" value="Unassembled WGS sequence"/>
</dbReference>
<dbReference type="PRINTS" id="PR00455">
    <property type="entry name" value="HTHTETR"/>
</dbReference>
<evidence type="ECO:0000256" key="2">
    <source>
        <dbReference type="ARBA" id="ARBA00023125"/>
    </source>
</evidence>
<protein>
    <submittedName>
        <fullName evidence="7">TetR-type transcriptional regulator</fullName>
    </submittedName>
</protein>